<protein>
    <submittedName>
        <fullName evidence="1">Uncharacterized protein</fullName>
    </submittedName>
</protein>
<proteinExistence type="predicted"/>
<evidence type="ECO:0000313" key="2">
    <source>
        <dbReference type="Proteomes" id="UP000012062"/>
    </source>
</evidence>
<dbReference type="AlphaFoldDB" id="M5EMG0"/>
<name>M5EMG0_9HYPH</name>
<evidence type="ECO:0000313" key="1">
    <source>
        <dbReference type="EMBL" id="CCV05517.1"/>
    </source>
</evidence>
<organism evidence="1 2">
    <name type="scientific">Mesorhizobium metallidurans STM 2683</name>
    <dbReference type="NCBI Taxonomy" id="1297569"/>
    <lineage>
        <taxon>Bacteria</taxon>
        <taxon>Pseudomonadati</taxon>
        <taxon>Pseudomonadota</taxon>
        <taxon>Alphaproteobacteria</taxon>
        <taxon>Hyphomicrobiales</taxon>
        <taxon>Phyllobacteriaceae</taxon>
        <taxon>Mesorhizobium</taxon>
    </lineage>
</organism>
<dbReference type="EMBL" id="CAUM01000067">
    <property type="protein sequence ID" value="CCV05517.1"/>
    <property type="molecule type" value="Genomic_DNA"/>
</dbReference>
<gene>
    <name evidence="1" type="ORF">MESS2_1590024</name>
</gene>
<keyword evidence="2" id="KW-1185">Reference proteome</keyword>
<accession>M5EMG0</accession>
<dbReference type="Proteomes" id="UP000012062">
    <property type="component" value="Unassembled WGS sequence"/>
</dbReference>
<sequence>MRIAISFRTKISWGQNSRGQKFKENEKPVKS</sequence>
<dbReference type="STRING" id="1297569.MESS2_1590024"/>
<reference evidence="1 2" key="1">
    <citation type="submission" date="2013-02" db="EMBL/GenBank/DDBJ databases">
        <authorList>
            <person name="Genoscope - CEA"/>
        </authorList>
    </citation>
    <scope>NUCLEOTIDE SEQUENCE [LARGE SCALE GENOMIC DNA]</scope>
    <source>
        <strain evidence="1 2">STM 2683</strain>
    </source>
</reference>
<comment type="caution">
    <text evidence="1">The sequence shown here is derived from an EMBL/GenBank/DDBJ whole genome shotgun (WGS) entry which is preliminary data.</text>
</comment>